<sequence>MIISFTLISLILSPFAMVYFFRTEPESNKICYRRTPFNDIIINACRVLHDVYRVPAMLRNGILHTFVTYFRRSPPESELVTVPMDVTADDGTILRLDWFITEDQPERTMPTILMLHGLNGSASASYIKWMVWAAHRVGYQCCGLNNRGCGESVLKTPKGFNAAFTGDVNNTVDFIRSGDIIDPETPLFIIGFSLGAGILIKYLADNGERLISKVNGCVALCASFNMHTSCKSIETPLSVKKHIINRVLAKGLVGYARRHEKVLKTAEHLDLQRVYKSVTVRQFDSSFVVPLHGFRDIKHYYDECSTDTRLHLVQVPLLCINAADDPICPAHGVPVDAFNENENLFLTVVPTGGHVAFMHDWFDLSHSWMESASLEFIEAIHHNADRKEVSLSGLSEVMNAAE</sequence>
<dbReference type="PANTHER" id="PTHR10794">
    <property type="entry name" value="ABHYDROLASE DOMAIN-CONTAINING PROTEIN"/>
    <property type="match status" value="1"/>
</dbReference>
<evidence type="ECO:0000256" key="2">
    <source>
        <dbReference type="PIRSR" id="PIRSR005211-1"/>
    </source>
</evidence>
<evidence type="ECO:0000313" key="5">
    <source>
        <dbReference type="EMBL" id="CRZ10258.1"/>
    </source>
</evidence>
<dbReference type="InterPro" id="IPR012020">
    <property type="entry name" value="ABHD4"/>
</dbReference>
<dbReference type="InterPro" id="IPR000073">
    <property type="entry name" value="AB_hydrolase_1"/>
</dbReference>
<reference evidence="5" key="1">
    <citation type="submission" date="2015-04" db="EMBL/GenBank/DDBJ databases">
        <title>The genome sequence of the plant pathogenic Rhizarian Plasmodiophora brassicae reveals insights in its biotrophic life cycle and the origin of chitin synthesis.</title>
        <authorList>
            <person name="Schwelm A."/>
            <person name="Fogelqvist J."/>
            <person name="Knaust A."/>
            <person name="Julke S."/>
            <person name="Lilja T."/>
            <person name="Dhandapani V."/>
            <person name="Bonilla-Rosso G."/>
            <person name="Karlsson M."/>
            <person name="Shevchenko A."/>
            <person name="Choi S.R."/>
            <person name="Kim H.G."/>
            <person name="Park J.Y."/>
            <person name="Lim Y.P."/>
            <person name="Ludwig-Muller J."/>
            <person name="Dixelius C."/>
        </authorList>
    </citation>
    <scope>NUCLEOTIDE SEQUENCE</scope>
    <source>
        <tissue evidence="5">Potato root galls</tissue>
    </source>
</reference>
<feature type="chain" id="PRO_5005223067" description="AB hydrolase-1 domain-containing protein" evidence="3">
    <location>
        <begin position="21"/>
        <end position="402"/>
    </location>
</feature>
<protein>
    <recommendedName>
        <fullName evidence="4">AB hydrolase-1 domain-containing protein</fullName>
    </recommendedName>
</protein>
<dbReference type="AlphaFoldDB" id="A0A0H5R801"/>
<dbReference type="SUPFAM" id="SSF53474">
    <property type="entry name" value="alpha/beta-Hydrolases"/>
    <property type="match status" value="1"/>
</dbReference>
<dbReference type="Pfam" id="PF00561">
    <property type="entry name" value="Abhydrolase_1"/>
    <property type="match status" value="1"/>
</dbReference>
<feature type="domain" description="AB hydrolase-1" evidence="4">
    <location>
        <begin position="110"/>
        <end position="358"/>
    </location>
</feature>
<feature type="active site" description="Charge relay system" evidence="2">
    <location>
        <position position="354"/>
    </location>
</feature>
<evidence type="ECO:0000259" key="4">
    <source>
        <dbReference type="Pfam" id="PF00561"/>
    </source>
</evidence>
<dbReference type="PANTHER" id="PTHR10794:SF63">
    <property type="entry name" value="ALPHA_BETA HYDROLASE 1, ISOFORM A"/>
    <property type="match status" value="1"/>
</dbReference>
<accession>A0A0H5R801</accession>
<name>A0A0H5R801_9EUKA</name>
<feature type="active site" description="Charge relay system" evidence="2">
    <location>
        <position position="325"/>
    </location>
</feature>
<feature type="active site" description="Charge relay system" evidence="2">
    <location>
        <position position="193"/>
    </location>
</feature>
<evidence type="ECO:0000256" key="1">
    <source>
        <dbReference type="ARBA" id="ARBA00010884"/>
    </source>
</evidence>
<dbReference type="InterPro" id="IPR050960">
    <property type="entry name" value="AB_hydrolase_4_sf"/>
</dbReference>
<dbReference type="GO" id="GO:0047372">
    <property type="term" value="F:monoacylglycerol lipase activity"/>
    <property type="evidence" value="ECO:0007669"/>
    <property type="project" value="TreeGrafter"/>
</dbReference>
<comment type="similarity">
    <text evidence="1">Belongs to the AB hydrolase superfamily. AB hydrolase 4 family.</text>
</comment>
<dbReference type="Gene3D" id="3.40.50.1820">
    <property type="entry name" value="alpha/beta hydrolase"/>
    <property type="match status" value="1"/>
</dbReference>
<organism evidence="5">
    <name type="scientific">Spongospora subterranea</name>
    <dbReference type="NCBI Taxonomy" id="70186"/>
    <lineage>
        <taxon>Eukaryota</taxon>
        <taxon>Sar</taxon>
        <taxon>Rhizaria</taxon>
        <taxon>Endomyxa</taxon>
        <taxon>Phytomyxea</taxon>
        <taxon>Plasmodiophorida</taxon>
        <taxon>Plasmodiophoridae</taxon>
        <taxon>Spongospora</taxon>
    </lineage>
</organism>
<evidence type="ECO:0000256" key="3">
    <source>
        <dbReference type="SAM" id="SignalP"/>
    </source>
</evidence>
<feature type="signal peptide" evidence="3">
    <location>
        <begin position="1"/>
        <end position="20"/>
    </location>
</feature>
<proteinExistence type="inferred from homology"/>
<dbReference type="InterPro" id="IPR029058">
    <property type="entry name" value="AB_hydrolase_fold"/>
</dbReference>
<dbReference type="GO" id="GO:0034338">
    <property type="term" value="F:short-chain carboxylesterase activity"/>
    <property type="evidence" value="ECO:0007669"/>
    <property type="project" value="TreeGrafter"/>
</dbReference>
<dbReference type="EMBL" id="HACM01009816">
    <property type="protein sequence ID" value="CRZ10258.1"/>
    <property type="molecule type" value="Transcribed_RNA"/>
</dbReference>
<dbReference type="PIRSF" id="PIRSF005211">
    <property type="entry name" value="Ab_hydro_YheT"/>
    <property type="match status" value="1"/>
</dbReference>
<keyword evidence="3" id="KW-0732">Signal</keyword>